<sequence>MYIVHNINNIDNNSFFFGKKINNTVISNGRFIRLLYSTPMYTLNSILLNINLNEIKMEKSYIKYKCRFNPELNNDIIDKIKCIEENILKKADIDKKRITNIAEQLRTGLIKIFIDNTTRVLKDIILKISGIWETEKEYGVTYKFMFLTNTPLTVSGEIL</sequence>
<organism evidence="1">
    <name type="scientific">viral metagenome</name>
    <dbReference type="NCBI Taxonomy" id="1070528"/>
    <lineage>
        <taxon>unclassified sequences</taxon>
        <taxon>metagenomes</taxon>
        <taxon>organismal metagenomes</taxon>
    </lineage>
</organism>
<reference evidence="1" key="1">
    <citation type="journal article" date="2020" name="Nature">
        <title>Giant virus diversity and host interactions through global metagenomics.</title>
        <authorList>
            <person name="Schulz F."/>
            <person name="Roux S."/>
            <person name="Paez-Espino D."/>
            <person name="Jungbluth S."/>
            <person name="Walsh D.A."/>
            <person name="Denef V.J."/>
            <person name="McMahon K.D."/>
            <person name="Konstantinidis K.T."/>
            <person name="Eloe-Fadrosh E.A."/>
            <person name="Kyrpides N.C."/>
            <person name="Woyke T."/>
        </authorList>
    </citation>
    <scope>NUCLEOTIDE SEQUENCE</scope>
    <source>
        <strain evidence="1">GVMAG-M-3300020166-5</strain>
    </source>
</reference>
<dbReference type="EMBL" id="MN739278">
    <property type="protein sequence ID" value="QHS96731.1"/>
    <property type="molecule type" value="Genomic_DNA"/>
</dbReference>
<protein>
    <submittedName>
        <fullName evidence="1">Uncharacterized protein</fullName>
    </submittedName>
</protein>
<dbReference type="AlphaFoldDB" id="A0A6C0BY36"/>
<evidence type="ECO:0000313" key="1">
    <source>
        <dbReference type="EMBL" id="QHS96731.1"/>
    </source>
</evidence>
<name>A0A6C0BY36_9ZZZZ</name>
<accession>A0A6C0BY36</accession>
<proteinExistence type="predicted"/>